<reference evidence="2 3" key="1">
    <citation type="submission" date="2018-06" db="EMBL/GenBank/DDBJ databases">
        <title>Genomic Encyclopedia of Type Strains, Phase IV (KMG-IV): sequencing the most valuable type-strain genomes for metagenomic binning, comparative biology and taxonomic classification.</title>
        <authorList>
            <person name="Goeker M."/>
        </authorList>
    </citation>
    <scope>NUCLEOTIDE SEQUENCE [LARGE SCALE GENOMIC DNA]</scope>
    <source>
        <strain evidence="2 3">DSM 25532</strain>
    </source>
</reference>
<accession>A0A366HSW1</accession>
<evidence type="ECO:0000313" key="2">
    <source>
        <dbReference type="EMBL" id="RBP47352.1"/>
    </source>
</evidence>
<gene>
    <name evidence="2" type="ORF">DES53_101149</name>
</gene>
<protein>
    <recommendedName>
        <fullName evidence="4">Lipoprotein</fullName>
    </recommendedName>
</protein>
<name>A0A366HSW1_9BACT</name>
<dbReference type="AlphaFoldDB" id="A0A366HSW1"/>
<feature type="chain" id="PRO_5016677328" description="Lipoprotein" evidence="1">
    <location>
        <begin position="29"/>
        <end position="121"/>
    </location>
</feature>
<dbReference type="RefSeq" id="WP_113956292.1">
    <property type="nucleotide sequence ID" value="NZ_QNRR01000001.1"/>
</dbReference>
<evidence type="ECO:0000256" key="1">
    <source>
        <dbReference type="SAM" id="SignalP"/>
    </source>
</evidence>
<keyword evidence="1" id="KW-0732">Signal</keyword>
<evidence type="ECO:0000313" key="3">
    <source>
        <dbReference type="Proteomes" id="UP000253426"/>
    </source>
</evidence>
<comment type="caution">
    <text evidence="2">The sequence shown here is derived from an EMBL/GenBank/DDBJ whole genome shotgun (WGS) entry which is preliminary data.</text>
</comment>
<dbReference type="EMBL" id="QNRR01000001">
    <property type="protein sequence ID" value="RBP47352.1"/>
    <property type="molecule type" value="Genomic_DNA"/>
</dbReference>
<organism evidence="2 3">
    <name type="scientific">Roseimicrobium gellanilyticum</name>
    <dbReference type="NCBI Taxonomy" id="748857"/>
    <lineage>
        <taxon>Bacteria</taxon>
        <taxon>Pseudomonadati</taxon>
        <taxon>Verrucomicrobiota</taxon>
        <taxon>Verrucomicrobiia</taxon>
        <taxon>Verrucomicrobiales</taxon>
        <taxon>Verrucomicrobiaceae</taxon>
        <taxon>Roseimicrobium</taxon>
    </lineage>
</organism>
<feature type="signal peptide" evidence="1">
    <location>
        <begin position="1"/>
        <end position="28"/>
    </location>
</feature>
<keyword evidence="3" id="KW-1185">Reference proteome</keyword>
<dbReference type="Proteomes" id="UP000253426">
    <property type="component" value="Unassembled WGS sequence"/>
</dbReference>
<sequence>MNQVNIATGAILRPICITLAATSLVACATDKPRYSTPPPTAAVLYQATPNVKHVDPPGPHTPLIPEPPPTFAETALHPVARGLAITGRTALVPFAIGGGFIAGRPDASLAMIEAVLTEPLP</sequence>
<proteinExistence type="predicted"/>
<evidence type="ECO:0008006" key="4">
    <source>
        <dbReference type="Google" id="ProtNLM"/>
    </source>
</evidence>